<dbReference type="EMBL" id="CP159837">
    <property type="protein sequence ID" value="XCM38739.1"/>
    <property type="molecule type" value="Genomic_DNA"/>
</dbReference>
<dbReference type="Pfam" id="PF01103">
    <property type="entry name" value="Omp85"/>
    <property type="match status" value="1"/>
</dbReference>
<name>A0AAU8JJU8_9CYAN</name>
<feature type="domain" description="POTRA" evidence="7">
    <location>
        <begin position="261"/>
        <end position="332"/>
    </location>
</feature>
<dbReference type="PROSITE" id="PS51779">
    <property type="entry name" value="POTRA"/>
    <property type="match status" value="2"/>
</dbReference>
<dbReference type="InterPro" id="IPR034746">
    <property type="entry name" value="POTRA"/>
</dbReference>
<dbReference type="GO" id="GO:0019867">
    <property type="term" value="C:outer membrane"/>
    <property type="evidence" value="ECO:0007669"/>
    <property type="project" value="InterPro"/>
</dbReference>
<dbReference type="InterPro" id="IPR010827">
    <property type="entry name" value="BamA/TamA_POTRA"/>
</dbReference>
<evidence type="ECO:0000259" key="7">
    <source>
        <dbReference type="PROSITE" id="PS51779"/>
    </source>
</evidence>
<dbReference type="InterPro" id="IPR000184">
    <property type="entry name" value="Bac_surfAg_D15"/>
</dbReference>
<sequence length="841" mass="89690">MRLSTLLGAVFTASTILSVQHPAKGETSNPTVNSDNSLVSPVEQTDHHKTVDSALGERSKDSSIGSQEPPQTEEFAPISLSVFPPSSLNSVESSSSLAVNSGNDLLFKTEFSAVEPFLGAIPEISLEMNPLPLVGQANPETGFSLAENQTISATKLLAQETSPQSTPASEPAENESTTPAEATPAGATPAEATPAEATPAPATPAGATPAEATPAPATPQAEPFSPGGTQQPGQPQPTPTNPRQTNPRTPTPVSPGNQPDVLVAEVAVSGVSGELEDEIYRVISLRPGRTTTRSQLQEDINAIFATGYFSKVRAEPEDTPLGVRVTFVVEANPVLTRVEVTGNSVLPQSEISAAFENQYGKIINFRDLQQGIQRLNNWYQQNGYILAQVIDAPEVSPDGLVTLEVAEGTIESIEIRFLNKDGEAVDENGEPIKGRTKEYIITRELGLEPGGVFNRSLVERDLQRVFGLGIFEDVQLSLNPGTDPRKVVVVVNVIEKNTGSIAAGAGVSSASGLFGTVSYQEQNLFGRNQKFGAEVQVGERALLYDISFTDPWIAGTERLSYTVNAFRRRSISLIFDGGENEVTLENGDRPRLLRLGGGVSFFRPLARNWRGSLGLQYQRVSVRDGDGDITPRDELGNLLSFNEDGQDDLITFELGTVYDGRNSAQQPTQGSVLRLSSEQSIPVGSGSIFLNRLRGSVSHYVPVNLIRFSQGPQTFAVNFQAGTVIGDLPPYEAFSLGGSSTVRGYGEGELGTGRSYVQATAEYRFPVYSLVGGALFFDVGSDLGTGSEVDGDPAGVRGKPGEGFGYGLGIRVQSPLGAIRVDYGFNDEGDSRFHFGIGEKF</sequence>
<accession>A0AAU8JJU8</accession>
<feature type="compositionally biased region" description="Polar residues" evidence="6">
    <location>
        <begin position="158"/>
        <end position="168"/>
    </location>
</feature>
<dbReference type="Gene3D" id="2.40.160.50">
    <property type="entry name" value="membrane protein fhac: a member of the omp85/tpsb transporter family"/>
    <property type="match status" value="1"/>
</dbReference>
<evidence type="ECO:0000256" key="1">
    <source>
        <dbReference type="ARBA" id="ARBA00004370"/>
    </source>
</evidence>
<organism evidence="8">
    <name type="scientific">Planktothricoides raciborskii GIHE-MW2</name>
    <dbReference type="NCBI Taxonomy" id="2792601"/>
    <lineage>
        <taxon>Bacteria</taxon>
        <taxon>Bacillati</taxon>
        <taxon>Cyanobacteriota</taxon>
        <taxon>Cyanophyceae</taxon>
        <taxon>Oscillatoriophycideae</taxon>
        <taxon>Oscillatoriales</taxon>
        <taxon>Oscillatoriaceae</taxon>
        <taxon>Planktothricoides</taxon>
    </lineage>
</organism>
<gene>
    <name evidence="8" type="ORF">ABWT76_001610</name>
</gene>
<dbReference type="Gene3D" id="3.10.20.310">
    <property type="entry name" value="membrane protein fhac"/>
    <property type="match status" value="3"/>
</dbReference>
<evidence type="ECO:0000256" key="4">
    <source>
        <dbReference type="ARBA" id="ARBA00023136"/>
    </source>
</evidence>
<dbReference type="PANTHER" id="PTHR12815">
    <property type="entry name" value="SORTING AND ASSEMBLY MACHINERY SAMM50 PROTEIN FAMILY MEMBER"/>
    <property type="match status" value="1"/>
</dbReference>
<feature type="compositionally biased region" description="Low complexity" evidence="6">
    <location>
        <begin position="170"/>
        <end position="233"/>
    </location>
</feature>
<comment type="subcellular location">
    <subcellularLocation>
        <location evidence="1">Membrane</location>
    </subcellularLocation>
</comment>
<dbReference type="RefSeq" id="WP_354635914.1">
    <property type="nucleotide sequence ID" value="NZ_CP159837.1"/>
</dbReference>
<feature type="compositionally biased region" description="Basic and acidic residues" evidence="6">
    <location>
        <begin position="44"/>
        <end position="61"/>
    </location>
</feature>
<evidence type="ECO:0000313" key="8">
    <source>
        <dbReference type="EMBL" id="XCM38739.1"/>
    </source>
</evidence>
<feature type="compositionally biased region" description="Polar residues" evidence="6">
    <location>
        <begin position="26"/>
        <end position="43"/>
    </location>
</feature>
<feature type="region of interest" description="Disordered" evidence="6">
    <location>
        <begin position="22"/>
        <end position="73"/>
    </location>
</feature>
<dbReference type="AlphaFoldDB" id="A0AAU8JJU8"/>
<keyword evidence="5" id="KW-0998">Cell outer membrane</keyword>
<protein>
    <submittedName>
        <fullName evidence="8">BamA/TamA family outer membrane protein</fullName>
    </submittedName>
</protein>
<evidence type="ECO:0000256" key="6">
    <source>
        <dbReference type="SAM" id="MobiDB-lite"/>
    </source>
</evidence>
<dbReference type="Pfam" id="PF08479">
    <property type="entry name" value="POTRA_2"/>
    <property type="match status" value="1"/>
</dbReference>
<keyword evidence="4" id="KW-0472">Membrane</keyword>
<dbReference type="InterPro" id="IPR013686">
    <property type="entry name" value="Polypept-transport_assoc_ShlB"/>
</dbReference>
<keyword evidence="2" id="KW-0812">Transmembrane</keyword>
<evidence type="ECO:0000256" key="3">
    <source>
        <dbReference type="ARBA" id="ARBA00022729"/>
    </source>
</evidence>
<evidence type="ECO:0000256" key="5">
    <source>
        <dbReference type="ARBA" id="ARBA00023237"/>
    </source>
</evidence>
<feature type="region of interest" description="Disordered" evidence="6">
    <location>
        <begin position="158"/>
        <end position="259"/>
    </location>
</feature>
<reference evidence="8" key="1">
    <citation type="submission" date="2024-07" db="EMBL/GenBank/DDBJ databases">
        <authorList>
            <person name="Kim Y.J."/>
            <person name="Jeong J.Y."/>
        </authorList>
    </citation>
    <scope>NUCLEOTIDE SEQUENCE</scope>
    <source>
        <strain evidence="8">GIHE-MW2</strain>
    </source>
</reference>
<dbReference type="PANTHER" id="PTHR12815:SF47">
    <property type="entry name" value="TRANSLOCATION AND ASSEMBLY MODULE SUBUNIT TAMA"/>
    <property type="match status" value="1"/>
</dbReference>
<dbReference type="InterPro" id="IPR039910">
    <property type="entry name" value="D15-like"/>
</dbReference>
<proteinExistence type="predicted"/>
<keyword evidence="3" id="KW-0732">Signal</keyword>
<dbReference type="Pfam" id="PF07244">
    <property type="entry name" value="POTRA"/>
    <property type="match status" value="2"/>
</dbReference>
<feature type="domain" description="POTRA" evidence="7">
    <location>
        <begin position="333"/>
        <end position="408"/>
    </location>
</feature>
<evidence type="ECO:0000256" key="2">
    <source>
        <dbReference type="ARBA" id="ARBA00022692"/>
    </source>
</evidence>